<accession>A0ABT8SEF9</accession>
<evidence type="ECO:0000259" key="3">
    <source>
        <dbReference type="Pfam" id="PF00725"/>
    </source>
</evidence>
<dbReference type="Gene3D" id="3.40.50.720">
    <property type="entry name" value="NAD(P)-binding Rossmann-like Domain"/>
    <property type="match status" value="1"/>
</dbReference>
<keyword evidence="6" id="KW-1185">Reference proteome</keyword>
<dbReference type="PANTHER" id="PTHR48075">
    <property type="entry name" value="3-HYDROXYACYL-COA DEHYDROGENASE FAMILY PROTEIN"/>
    <property type="match status" value="1"/>
</dbReference>
<dbReference type="InterPro" id="IPR008927">
    <property type="entry name" value="6-PGluconate_DH-like_C_sf"/>
</dbReference>
<proteinExistence type="inferred from homology"/>
<dbReference type="InterPro" id="IPR006176">
    <property type="entry name" value="3-OHacyl-CoA_DH_NAD-bd"/>
</dbReference>
<organism evidence="5 6">
    <name type="scientific">Variovorax ginsengisoli</name>
    <dbReference type="NCBI Taxonomy" id="363844"/>
    <lineage>
        <taxon>Bacteria</taxon>
        <taxon>Pseudomonadati</taxon>
        <taxon>Pseudomonadota</taxon>
        <taxon>Betaproteobacteria</taxon>
        <taxon>Burkholderiales</taxon>
        <taxon>Comamonadaceae</taxon>
        <taxon>Variovorax</taxon>
    </lineage>
</organism>
<dbReference type="PANTHER" id="PTHR48075:SF1">
    <property type="entry name" value="LAMBDA-CRYSTALLIN HOMOLOG"/>
    <property type="match status" value="1"/>
</dbReference>
<dbReference type="Gene3D" id="1.10.1040.10">
    <property type="entry name" value="N-(1-d-carboxylethyl)-l-norvaline Dehydrogenase, domain 2"/>
    <property type="match status" value="1"/>
</dbReference>
<dbReference type="Pfam" id="PF00725">
    <property type="entry name" value="3HCDH"/>
    <property type="match status" value="1"/>
</dbReference>
<evidence type="ECO:0000313" key="6">
    <source>
        <dbReference type="Proteomes" id="UP001169027"/>
    </source>
</evidence>
<name>A0ABT8SEF9_9BURK</name>
<dbReference type="Proteomes" id="UP001169027">
    <property type="component" value="Unassembled WGS sequence"/>
</dbReference>
<dbReference type="PROSITE" id="PS00067">
    <property type="entry name" value="3HCDH"/>
    <property type="match status" value="1"/>
</dbReference>
<dbReference type="EMBL" id="JAUKVY010000038">
    <property type="protein sequence ID" value="MDO1537310.1"/>
    <property type="molecule type" value="Genomic_DNA"/>
</dbReference>
<keyword evidence="2 5" id="KW-0560">Oxidoreductase</keyword>
<feature type="domain" description="3-hydroxyacyl-CoA dehydrogenase NAD binding" evidence="4">
    <location>
        <begin position="2"/>
        <end position="178"/>
    </location>
</feature>
<dbReference type="Pfam" id="PF02737">
    <property type="entry name" value="3HCDH_N"/>
    <property type="match status" value="1"/>
</dbReference>
<protein>
    <submittedName>
        <fullName evidence="5">3-hydroxyacyl-CoA dehydrogenase</fullName>
        <ecNumber evidence="5">1.1.1.35</ecNumber>
    </submittedName>
</protein>
<dbReference type="GO" id="GO:0003857">
    <property type="term" value="F:(3S)-3-hydroxyacyl-CoA dehydrogenase (NAD+) activity"/>
    <property type="evidence" value="ECO:0007669"/>
    <property type="project" value="UniProtKB-EC"/>
</dbReference>
<comment type="caution">
    <text evidence="5">The sequence shown here is derived from an EMBL/GenBank/DDBJ whole genome shotgun (WGS) entry which is preliminary data.</text>
</comment>
<sequence length="326" mass="35308">MKVAVVGAGLIGQAWAIVFARGGCEVSLWDGNSRALESAVPAIARRLSDLKDYGLVSDVDEVLKKLLPTSNLADALVGSHYVQESLPEVLELKVEIFGRLDALAPGGAILASSTSGFPASAFTQGLPGCQRCLIAHPVNPPYLIPVVELCGAPWTSSAAIEGARSLMESIGQRPVVVKREIDGFILNRLQGALLQEAFWLVENGYVDAAGLDATVSEGLGLRWAFMGPFETIDLNAPSGLSDYCKRYGGMYQSFEQSTNSRKMGQGWSPELVETLNGQRRETLPSSELAERQAWRDRRLMQLMVHKQKAAHAENVTKLSPEAERGR</sequence>
<dbReference type="InterPro" id="IPR006108">
    <property type="entry name" value="3HC_DH_C"/>
</dbReference>
<dbReference type="NCBIfam" id="NF004783">
    <property type="entry name" value="PRK06129.1"/>
    <property type="match status" value="1"/>
</dbReference>
<evidence type="ECO:0000256" key="1">
    <source>
        <dbReference type="ARBA" id="ARBA00009463"/>
    </source>
</evidence>
<evidence type="ECO:0000313" key="5">
    <source>
        <dbReference type="EMBL" id="MDO1537310.1"/>
    </source>
</evidence>
<dbReference type="EC" id="1.1.1.35" evidence="5"/>
<reference evidence="5" key="1">
    <citation type="submission" date="2023-06" db="EMBL/GenBank/DDBJ databases">
        <authorList>
            <person name="Jiang Y."/>
            <person name="Liu Q."/>
        </authorList>
    </citation>
    <scope>NUCLEOTIDE SEQUENCE</scope>
    <source>
        <strain evidence="5">CGMCC 1.12090</strain>
    </source>
</reference>
<gene>
    <name evidence="5" type="ORF">Q2T77_34130</name>
</gene>
<dbReference type="InterPro" id="IPR036291">
    <property type="entry name" value="NAD(P)-bd_dom_sf"/>
</dbReference>
<comment type="similarity">
    <text evidence="1">Belongs to the 3-hydroxyacyl-CoA dehydrogenase family.</text>
</comment>
<evidence type="ECO:0000256" key="2">
    <source>
        <dbReference type="ARBA" id="ARBA00023002"/>
    </source>
</evidence>
<dbReference type="SUPFAM" id="SSF48179">
    <property type="entry name" value="6-phosphogluconate dehydrogenase C-terminal domain-like"/>
    <property type="match status" value="1"/>
</dbReference>
<dbReference type="InterPro" id="IPR013328">
    <property type="entry name" value="6PGD_dom2"/>
</dbReference>
<dbReference type="InterPro" id="IPR006180">
    <property type="entry name" value="3-OHacyl-CoA_DH_CS"/>
</dbReference>
<feature type="domain" description="3-hydroxyacyl-CoA dehydrogenase C-terminal" evidence="3">
    <location>
        <begin position="183"/>
        <end position="258"/>
    </location>
</feature>
<dbReference type="RefSeq" id="WP_301815660.1">
    <property type="nucleotide sequence ID" value="NZ_JAUJZH010000038.1"/>
</dbReference>
<dbReference type="SUPFAM" id="SSF51735">
    <property type="entry name" value="NAD(P)-binding Rossmann-fold domains"/>
    <property type="match status" value="1"/>
</dbReference>
<evidence type="ECO:0000259" key="4">
    <source>
        <dbReference type="Pfam" id="PF02737"/>
    </source>
</evidence>